<evidence type="ECO:0000259" key="2">
    <source>
        <dbReference type="PROSITE" id="PS51084"/>
    </source>
</evidence>
<dbReference type="STRING" id="1457154.CAPSK01_000265"/>
<keyword evidence="3" id="KW-0548">Nucleotidyltransferase</keyword>
<accession>A0A084Y575</accession>
<dbReference type="Gene3D" id="3.30.428.10">
    <property type="entry name" value="HIT-like"/>
    <property type="match status" value="1"/>
</dbReference>
<dbReference type="AlphaFoldDB" id="A0A084Y575"/>
<dbReference type="PIRSF" id="PIRSF000714">
    <property type="entry name" value="HIT"/>
    <property type="match status" value="1"/>
</dbReference>
<dbReference type="PANTHER" id="PTHR42997:SF1">
    <property type="entry name" value="AP-4-A PHOSPHORYLASE"/>
    <property type="match status" value="1"/>
</dbReference>
<gene>
    <name evidence="3" type="ORF">CAPSK01_000265</name>
</gene>
<reference evidence="3 4" key="1">
    <citation type="submission" date="2014-07" db="EMBL/GenBank/DDBJ databases">
        <title>Expanding our view of genomic diversity in Candidatus Accumulibacter clades.</title>
        <authorList>
            <person name="Skennerton C.T."/>
            <person name="Barr J.J."/>
            <person name="Slater F.R."/>
            <person name="Bond P.L."/>
            <person name="Tyson G.W."/>
        </authorList>
    </citation>
    <scope>NUCLEOTIDE SEQUENCE [LARGE SCALE GENOMIC DNA]</scope>
    <source>
        <strain evidence="4">SK-01</strain>
    </source>
</reference>
<dbReference type="Proteomes" id="UP000019812">
    <property type="component" value="Unassembled WGS sequence"/>
</dbReference>
<dbReference type="InterPro" id="IPR026026">
    <property type="entry name" value="HIT_Hint"/>
</dbReference>
<dbReference type="EMBL" id="JDSS02000006">
    <property type="protein sequence ID" value="KFB69869.1"/>
    <property type="molecule type" value="Genomic_DNA"/>
</dbReference>
<dbReference type="SUPFAM" id="SSF54197">
    <property type="entry name" value="HIT-like"/>
    <property type="match status" value="1"/>
</dbReference>
<evidence type="ECO:0000313" key="3">
    <source>
        <dbReference type="EMBL" id="KFB69869.1"/>
    </source>
</evidence>
<feature type="short sequence motif" description="Histidine triad motif" evidence="1">
    <location>
        <begin position="93"/>
        <end position="97"/>
    </location>
</feature>
<dbReference type="PANTHER" id="PTHR42997">
    <property type="entry name" value="HIT FAMILY HYDROLASE"/>
    <property type="match status" value="1"/>
</dbReference>
<sequence>MCKYDFEDCELCESPGGEVVWESDLCRVVMVGDPDYPGFCRIILHRHMREMTDLPQKERMQLMSVLFAVESAVRTLYQPDKINLASLGNMTPHVHWHLIPRWRDDRHFPNAVWTKPQRQNSPRRPLVNRQQLGDQIIAAMRTR</sequence>
<proteinExistence type="predicted"/>
<dbReference type="RefSeq" id="WP_034921219.1">
    <property type="nucleotide sequence ID" value="NZ_JDSS02000006.1"/>
</dbReference>
<dbReference type="EC" id="2.7.7.53" evidence="3"/>
<comment type="caution">
    <text evidence="3">The sequence shown here is derived from an EMBL/GenBank/DDBJ whole genome shotgun (WGS) entry which is preliminary data.</text>
</comment>
<evidence type="ECO:0000313" key="4">
    <source>
        <dbReference type="Proteomes" id="UP000019812"/>
    </source>
</evidence>
<evidence type="ECO:0000256" key="1">
    <source>
        <dbReference type="PROSITE-ProRule" id="PRU00464"/>
    </source>
</evidence>
<organism evidence="3 4">
    <name type="scientific">Candidatus Accumulibacter vicinus</name>
    <dbReference type="NCBI Taxonomy" id="2954382"/>
    <lineage>
        <taxon>Bacteria</taxon>
        <taxon>Pseudomonadati</taxon>
        <taxon>Pseudomonadota</taxon>
        <taxon>Betaproteobacteria</taxon>
        <taxon>Candidatus Accumulibacter</taxon>
    </lineage>
</organism>
<keyword evidence="3" id="KW-0808">Transferase</keyword>
<dbReference type="InterPro" id="IPR052908">
    <property type="entry name" value="AP-4-A_phosphorylase"/>
</dbReference>
<dbReference type="GO" id="GO:0003877">
    <property type="term" value="F:ATP:ADP adenylyltransferase activity"/>
    <property type="evidence" value="ECO:0007669"/>
    <property type="project" value="UniProtKB-EC"/>
</dbReference>
<feature type="domain" description="HIT" evidence="2">
    <location>
        <begin position="7"/>
        <end position="108"/>
    </location>
</feature>
<dbReference type="PROSITE" id="PS51084">
    <property type="entry name" value="HIT_2"/>
    <property type="match status" value="1"/>
</dbReference>
<dbReference type="InterPro" id="IPR011146">
    <property type="entry name" value="HIT-like"/>
</dbReference>
<name>A0A084Y575_9PROT</name>
<dbReference type="InterPro" id="IPR036265">
    <property type="entry name" value="HIT-like_sf"/>
</dbReference>
<dbReference type="Pfam" id="PF01230">
    <property type="entry name" value="HIT"/>
    <property type="match status" value="1"/>
</dbReference>
<protein>
    <submittedName>
        <fullName evidence="3">AP-4-A phosphorylase</fullName>
        <ecNumber evidence="3">2.7.7.53</ecNumber>
    </submittedName>
</protein>